<proteinExistence type="predicted"/>
<accession>A0ABU2BS12</accession>
<sequence length="195" mass="21078">MAEPTGPVDFDGRYREDPDPWGVHSRWYERRKTACLAAALAQERYAVAWDAACGVGQVAALLADRCDLVVASDLSPRAVELTAAHTAGRVETVVSRLPAVPALAGDAELVVLAEVVYYLPPAERARLAEVLTSLPGATEVAAVSWRHEAEDTWGSGADSLAELGGLLTRSDWKEHTWLQDPSFEIRTWVRSPGSA</sequence>
<dbReference type="Proteomes" id="UP001183648">
    <property type="component" value="Unassembled WGS sequence"/>
</dbReference>
<dbReference type="GO" id="GO:0008168">
    <property type="term" value="F:methyltransferase activity"/>
    <property type="evidence" value="ECO:0007669"/>
    <property type="project" value="UniProtKB-KW"/>
</dbReference>
<dbReference type="Gene3D" id="3.40.50.150">
    <property type="entry name" value="Vaccinia Virus protein VP39"/>
    <property type="match status" value="1"/>
</dbReference>
<protein>
    <submittedName>
        <fullName evidence="2">SAM-dependent methyltransferase</fullName>
    </submittedName>
</protein>
<evidence type="ECO:0000313" key="3">
    <source>
        <dbReference type="Proteomes" id="UP001183648"/>
    </source>
</evidence>
<name>A0ABU2BS12_9ACTN</name>
<feature type="domain" description="Methyltransferase" evidence="1">
    <location>
        <begin position="50"/>
        <end position="130"/>
    </location>
</feature>
<dbReference type="InterPro" id="IPR029063">
    <property type="entry name" value="SAM-dependent_MTases_sf"/>
</dbReference>
<organism evidence="2 3">
    <name type="scientific">Nocardioides marmoribigeumensis</name>
    <dbReference type="NCBI Taxonomy" id="433649"/>
    <lineage>
        <taxon>Bacteria</taxon>
        <taxon>Bacillati</taxon>
        <taxon>Actinomycetota</taxon>
        <taxon>Actinomycetes</taxon>
        <taxon>Propionibacteriales</taxon>
        <taxon>Nocardioidaceae</taxon>
        <taxon>Nocardioides</taxon>
    </lineage>
</organism>
<dbReference type="EMBL" id="JAVDYG010000001">
    <property type="protein sequence ID" value="MDR7361432.1"/>
    <property type="molecule type" value="Genomic_DNA"/>
</dbReference>
<dbReference type="GO" id="GO:0032259">
    <property type="term" value="P:methylation"/>
    <property type="evidence" value="ECO:0007669"/>
    <property type="project" value="UniProtKB-KW"/>
</dbReference>
<evidence type="ECO:0000259" key="1">
    <source>
        <dbReference type="Pfam" id="PF13649"/>
    </source>
</evidence>
<evidence type="ECO:0000313" key="2">
    <source>
        <dbReference type="EMBL" id="MDR7361432.1"/>
    </source>
</evidence>
<keyword evidence="2" id="KW-0808">Transferase</keyword>
<comment type="caution">
    <text evidence="2">The sequence shown here is derived from an EMBL/GenBank/DDBJ whole genome shotgun (WGS) entry which is preliminary data.</text>
</comment>
<keyword evidence="2" id="KW-0489">Methyltransferase</keyword>
<dbReference type="InterPro" id="IPR041698">
    <property type="entry name" value="Methyltransf_25"/>
</dbReference>
<dbReference type="Pfam" id="PF13649">
    <property type="entry name" value="Methyltransf_25"/>
    <property type="match status" value="1"/>
</dbReference>
<dbReference type="SUPFAM" id="SSF53335">
    <property type="entry name" value="S-adenosyl-L-methionine-dependent methyltransferases"/>
    <property type="match status" value="1"/>
</dbReference>
<dbReference type="RefSeq" id="WP_310299400.1">
    <property type="nucleotide sequence ID" value="NZ_BAAAPS010000007.1"/>
</dbReference>
<reference evidence="2 3" key="1">
    <citation type="submission" date="2023-07" db="EMBL/GenBank/DDBJ databases">
        <title>Sequencing the genomes of 1000 actinobacteria strains.</title>
        <authorList>
            <person name="Klenk H.-P."/>
        </authorList>
    </citation>
    <scope>NUCLEOTIDE SEQUENCE [LARGE SCALE GENOMIC DNA]</scope>
    <source>
        <strain evidence="2 3">DSM 19426</strain>
    </source>
</reference>
<keyword evidence="3" id="KW-1185">Reference proteome</keyword>
<gene>
    <name evidence="2" type="ORF">J2S63_000985</name>
</gene>